<protein>
    <submittedName>
        <fullName evidence="3">Serine hydrolase</fullName>
    </submittedName>
</protein>
<dbReference type="EMBL" id="JAGSPA010000001">
    <property type="protein sequence ID" value="MBV7255965.1"/>
    <property type="molecule type" value="Genomic_DNA"/>
</dbReference>
<feature type="domain" description="Beta-lactamase-related" evidence="2">
    <location>
        <begin position="35"/>
        <end position="360"/>
    </location>
</feature>
<keyword evidence="3" id="KW-0378">Hydrolase</keyword>
<sequence>MKSGFYLGIAAALGIAAPAIADDFERDASLRAAEAWMTKQMEIRLAPGATAALVHDQDVIWSAAYGAADVDAGVAMTPQTDFSVCSISKLFTSIGVMTLVEGGHIDLDAPLSTYLPDYALSGEARKGSGPVTVRDMLSHASGLPREPLQAGWLDRDFPTAAELRADLRANAADYEPGENFQYSNLAMSLLGEVIAAASGQSYDAYMRAAVLGPLGLDGVSTDLPMTAEADRSFARGYSMYDRAGQRTALPPYQLRGYAPAAGYAASVSDLARFASWQFRLLESGETEVLSRPALRDMHRVHWHDPFDPAGGTFGFGFAHSKMNDMPLIGHNGYCNGYRANFAMHPAKRIAVISMVNANDISPHDLSAGVLAIALPTLAAASEDGDKKASAARSFADYEGSYSVKDMPWGSYILPRGDGVIMIDLFADEPMKYPMKFVHIEGDTFRLKRPEGDMGARLTFDRDADGKVIGSTFEGVRMPKSG</sequence>
<comment type="caution">
    <text evidence="3">The sequence shown here is derived from an EMBL/GenBank/DDBJ whole genome shotgun (WGS) entry which is preliminary data.</text>
</comment>
<dbReference type="InterPro" id="IPR001466">
    <property type="entry name" value="Beta-lactam-related"/>
</dbReference>
<dbReference type="Pfam" id="PF00144">
    <property type="entry name" value="Beta-lactamase"/>
    <property type="match status" value="1"/>
</dbReference>
<evidence type="ECO:0000313" key="4">
    <source>
        <dbReference type="Proteomes" id="UP000722336"/>
    </source>
</evidence>
<dbReference type="Proteomes" id="UP000722336">
    <property type="component" value="Unassembled WGS sequence"/>
</dbReference>
<dbReference type="PANTHER" id="PTHR46825:SF9">
    <property type="entry name" value="BETA-LACTAMASE-RELATED DOMAIN-CONTAINING PROTEIN"/>
    <property type="match status" value="1"/>
</dbReference>
<dbReference type="InterPro" id="IPR050491">
    <property type="entry name" value="AmpC-like"/>
</dbReference>
<organism evidence="3 4">
    <name type="scientific">Pacificimonas pallii</name>
    <dbReference type="NCBI Taxonomy" id="2827236"/>
    <lineage>
        <taxon>Bacteria</taxon>
        <taxon>Pseudomonadati</taxon>
        <taxon>Pseudomonadota</taxon>
        <taxon>Alphaproteobacteria</taxon>
        <taxon>Sphingomonadales</taxon>
        <taxon>Sphingosinicellaceae</taxon>
        <taxon>Pacificimonas</taxon>
    </lineage>
</organism>
<keyword evidence="1" id="KW-0732">Signal</keyword>
<feature type="chain" id="PRO_5045876008" evidence="1">
    <location>
        <begin position="22"/>
        <end position="481"/>
    </location>
</feature>
<dbReference type="GO" id="GO:0016787">
    <property type="term" value="F:hydrolase activity"/>
    <property type="evidence" value="ECO:0007669"/>
    <property type="project" value="UniProtKB-KW"/>
</dbReference>
<evidence type="ECO:0000256" key="1">
    <source>
        <dbReference type="SAM" id="SignalP"/>
    </source>
</evidence>
<gene>
    <name evidence="3" type="ORF">KCG44_04110</name>
</gene>
<feature type="signal peptide" evidence="1">
    <location>
        <begin position="1"/>
        <end position="21"/>
    </location>
</feature>
<proteinExistence type="predicted"/>
<evidence type="ECO:0000259" key="2">
    <source>
        <dbReference type="Pfam" id="PF00144"/>
    </source>
</evidence>
<name>A0ABS6SC19_9SPHN</name>
<reference evidence="3 4" key="1">
    <citation type="submission" date="2021-04" db="EMBL/GenBank/DDBJ databases">
        <authorList>
            <person name="Pira H."/>
            <person name="Risdian C."/>
            <person name="Wink J."/>
        </authorList>
    </citation>
    <scope>NUCLEOTIDE SEQUENCE [LARGE SCALE GENOMIC DNA]</scope>
    <source>
        <strain evidence="3 4">WHA3</strain>
    </source>
</reference>
<keyword evidence="4" id="KW-1185">Reference proteome</keyword>
<accession>A0ABS6SC19</accession>
<dbReference type="PANTHER" id="PTHR46825">
    <property type="entry name" value="D-ALANYL-D-ALANINE-CARBOXYPEPTIDASE/ENDOPEPTIDASE AMPH"/>
    <property type="match status" value="1"/>
</dbReference>
<evidence type="ECO:0000313" key="3">
    <source>
        <dbReference type="EMBL" id="MBV7255965.1"/>
    </source>
</evidence>
<dbReference type="RefSeq" id="WP_218444375.1">
    <property type="nucleotide sequence ID" value="NZ_JAGSPA010000001.1"/>
</dbReference>